<proteinExistence type="predicted"/>
<name>A0A391NRK2_9EUKA</name>
<gene>
    <name evidence="2" type="ORF">KIPB_005669</name>
</gene>
<organism evidence="2 3">
    <name type="scientific">Kipferlia bialata</name>
    <dbReference type="NCBI Taxonomy" id="797122"/>
    <lineage>
        <taxon>Eukaryota</taxon>
        <taxon>Metamonada</taxon>
        <taxon>Carpediemonas-like organisms</taxon>
        <taxon>Kipferlia</taxon>
    </lineage>
</organism>
<dbReference type="AlphaFoldDB" id="A0A391NRK2"/>
<sequence>MSEERLTPERMDELKDKMLAILSQMGMSEDEIAKLSRGPDPETMREQEREAVRAAQDDAKDQGGPRGCGICAQWDTWGVGSQGLLTSAPRPRAEECVHIMVPHHGARQHRGGVWVWLQEGGDCPDWTR</sequence>
<evidence type="ECO:0000256" key="1">
    <source>
        <dbReference type="SAM" id="MobiDB-lite"/>
    </source>
</evidence>
<evidence type="ECO:0000313" key="3">
    <source>
        <dbReference type="Proteomes" id="UP000265618"/>
    </source>
</evidence>
<reference evidence="2 3" key="1">
    <citation type="journal article" date="2018" name="PLoS ONE">
        <title>The draft genome of Kipferlia bialata reveals reductive genome evolution in fornicate parasites.</title>
        <authorList>
            <person name="Tanifuji G."/>
            <person name="Takabayashi S."/>
            <person name="Kume K."/>
            <person name="Takagi M."/>
            <person name="Nakayama T."/>
            <person name="Kamikawa R."/>
            <person name="Inagaki Y."/>
            <person name="Hashimoto T."/>
        </authorList>
    </citation>
    <scope>NUCLEOTIDE SEQUENCE [LARGE SCALE GENOMIC DNA]</scope>
    <source>
        <strain evidence="2">NY0173</strain>
    </source>
</reference>
<feature type="region of interest" description="Disordered" evidence="1">
    <location>
        <begin position="29"/>
        <end position="67"/>
    </location>
</feature>
<accession>A0A391NRK2</accession>
<dbReference type="Proteomes" id="UP000265618">
    <property type="component" value="Unassembled WGS sequence"/>
</dbReference>
<protein>
    <submittedName>
        <fullName evidence="2">Uncharacterized protein</fullName>
    </submittedName>
</protein>
<dbReference type="EMBL" id="BDIP01001354">
    <property type="protein sequence ID" value="GCA62766.1"/>
    <property type="molecule type" value="Genomic_DNA"/>
</dbReference>
<comment type="caution">
    <text evidence="2">The sequence shown here is derived from an EMBL/GenBank/DDBJ whole genome shotgun (WGS) entry which is preliminary data.</text>
</comment>
<feature type="compositionally biased region" description="Basic and acidic residues" evidence="1">
    <location>
        <begin position="31"/>
        <end position="63"/>
    </location>
</feature>
<evidence type="ECO:0000313" key="2">
    <source>
        <dbReference type="EMBL" id="GCA62766.1"/>
    </source>
</evidence>
<keyword evidence="3" id="KW-1185">Reference proteome</keyword>